<dbReference type="InterPro" id="IPR011008">
    <property type="entry name" value="Dimeric_a/b-barrel"/>
</dbReference>
<dbReference type="Pfam" id="PF03992">
    <property type="entry name" value="ABM"/>
    <property type="match status" value="1"/>
</dbReference>
<reference evidence="3" key="1">
    <citation type="journal article" date="2019" name="Int. J. Syst. Evol. Microbiol.">
        <title>The Global Catalogue of Microorganisms (GCM) 10K type strain sequencing project: providing services to taxonomists for standard genome sequencing and annotation.</title>
        <authorList>
            <consortium name="The Broad Institute Genomics Platform"/>
            <consortium name="The Broad Institute Genome Sequencing Center for Infectious Disease"/>
            <person name="Wu L."/>
            <person name="Ma J."/>
        </authorList>
    </citation>
    <scope>NUCLEOTIDE SEQUENCE [LARGE SCALE GENOMIC DNA]</scope>
    <source>
        <strain evidence="3">CGMCC 4.7645</strain>
    </source>
</reference>
<keyword evidence="3" id="KW-1185">Reference proteome</keyword>
<evidence type="ECO:0000313" key="2">
    <source>
        <dbReference type="EMBL" id="MFD2417858.1"/>
    </source>
</evidence>
<evidence type="ECO:0000259" key="1">
    <source>
        <dbReference type="PROSITE" id="PS51725"/>
    </source>
</evidence>
<dbReference type="PROSITE" id="PS51725">
    <property type="entry name" value="ABM"/>
    <property type="match status" value="1"/>
</dbReference>
<comment type="caution">
    <text evidence="2">The sequence shown here is derived from an EMBL/GenBank/DDBJ whole genome shotgun (WGS) entry which is preliminary data.</text>
</comment>
<protein>
    <submittedName>
        <fullName evidence="2">Antibiotic biosynthesis monooxygenase family protein</fullName>
        <ecNumber evidence="2">1.14.-.-</ecNumber>
    </submittedName>
</protein>
<keyword evidence="2" id="KW-0560">Oxidoreductase</keyword>
<feature type="domain" description="ABM" evidence="1">
    <location>
        <begin position="18"/>
        <end position="116"/>
    </location>
</feature>
<gene>
    <name evidence="2" type="ORF">ACFSXZ_16155</name>
</gene>
<dbReference type="Gene3D" id="3.30.70.100">
    <property type="match status" value="1"/>
</dbReference>
<dbReference type="RefSeq" id="WP_378265840.1">
    <property type="nucleotide sequence ID" value="NZ_JBHUKR010000007.1"/>
</dbReference>
<dbReference type="EMBL" id="JBHUKR010000007">
    <property type="protein sequence ID" value="MFD2417858.1"/>
    <property type="molecule type" value="Genomic_DNA"/>
</dbReference>
<dbReference type="InterPro" id="IPR007138">
    <property type="entry name" value="ABM_dom"/>
</dbReference>
<evidence type="ECO:0000313" key="3">
    <source>
        <dbReference type="Proteomes" id="UP001597417"/>
    </source>
</evidence>
<name>A0ABW5FS87_9PSEU</name>
<accession>A0ABW5FS87</accession>
<dbReference type="EC" id="1.14.-.-" evidence="2"/>
<sequence>MTYHRYMNLNDGKSTGPVTFINVFEIPREDVEVFKAGWRRLAGIMASAPGFRDARLHEAISGETRFQLVNVAQWDSEEAWRAAAANPEMRTASQEAGADPVFQRAIQNTGLYRPIFAFGTEG</sequence>
<dbReference type="SUPFAM" id="SSF54909">
    <property type="entry name" value="Dimeric alpha+beta barrel"/>
    <property type="match status" value="1"/>
</dbReference>
<keyword evidence="2" id="KW-0503">Monooxygenase</keyword>
<proteinExistence type="predicted"/>
<organism evidence="2 3">
    <name type="scientific">Amycolatopsis pigmentata</name>
    <dbReference type="NCBI Taxonomy" id="450801"/>
    <lineage>
        <taxon>Bacteria</taxon>
        <taxon>Bacillati</taxon>
        <taxon>Actinomycetota</taxon>
        <taxon>Actinomycetes</taxon>
        <taxon>Pseudonocardiales</taxon>
        <taxon>Pseudonocardiaceae</taxon>
        <taxon>Amycolatopsis</taxon>
    </lineage>
</organism>
<dbReference type="GO" id="GO:0004497">
    <property type="term" value="F:monooxygenase activity"/>
    <property type="evidence" value="ECO:0007669"/>
    <property type="project" value="UniProtKB-KW"/>
</dbReference>
<dbReference type="Proteomes" id="UP001597417">
    <property type="component" value="Unassembled WGS sequence"/>
</dbReference>